<keyword evidence="4 7" id="KW-0812">Transmembrane</keyword>
<keyword evidence="5 7" id="KW-1133">Transmembrane helix</keyword>
<reference evidence="10 12" key="2">
    <citation type="journal article" date="2014" name="Genome Announc.">
        <title>Draft Genome Sequence of Bacillus alcalophilus AV1934, a Classic Alkaliphile Isolated from Human Feces in 1934.</title>
        <authorList>
            <person name="Attie O."/>
            <person name="Jayaprakash A."/>
            <person name="Shah H."/>
            <person name="Paulsen I.T."/>
            <person name="Morino M."/>
            <person name="Takahashi Y."/>
            <person name="Narumi I."/>
            <person name="Sachidanandam R."/>
            <person name="Satoh K."/>
            <person name="Ito M."/>
            <person name="Krulwich T.A."/>
        </authorList>
    </citation>
    <scope>NUCLEOTIDE SEQUENCE [LARGE SCALE GENOMIC DNA]</scope>
    <source>
        <strain evidence="10 12">AV1934</strain>
    </source>
</reference>
<dbReference type="OrthoDB" id="6707571at2"/>
<feature type="transmembrane region" description="Helical" evidence="7">
    <location>
        <begin position="97"/>
        <end position="119"/>
    </location>
</feature>
<feature type="domain" description="EamA" evidence="8">
    <location>
        <begin position="155"/>
        <end position="288"/>
    </location>
</feature>
<feature type="transmembrane region" description="Helical" evidence="7">
    <location>
        <begin position="186"/>
        <end position="208"/>
    </location>
</feature>
<feature type="transmembrane region" description="Helical" evidence="7">
    <location>
        <begin position="72"/>
        <end position="91"/>
    </location>
</feature>
<feature type="domain" description="EamA" evidence="8">
    <location>
        <begin position="5"/>
        <end position="142"/>
    </location>
</feature>
<comment type="subcellular location">
    <subcellularLocation>
        <location evidence="1">Cell membrane</location>
        <topology evidence="1">Multi-pass membrane protein</topology>
    </subcellularLocation>
</comment>
<dbReference type="EMBL" id="JX399251">
    <property type="protein sequence ID" value="AFV25674.1"/>
    <property type="molecule type" value="Genomic_DNA"/>
</dbReference>
<evidence type="ECO:0000313" key="11">
    <source>
        <dbReference type="EMBL" id="THG90906.1"/>
    </source>
</evidence>
<dbReference type="EMBL" id="JALP01000105">
    <property type="protein sequence ID" value="THG90906.1"/>
    <property type="molecule type" value="Genomic_DNA"/>
</dbReference>
<proteinExistence type="inferred from homology"/>
<evidence type="ECO:0000256" key="1">
    <source>
        <dbReference type="ARBA" id="ARBA00004651"/>
    </source>
</evidence>
<feature type="transmembrane region" description="Helical" evidence="7">
    <location>
        <begin position="152"/>
        <end position="174"/>
    </location>
</feature>
<reference evidence="9" key="1">
    <citation type="submission" date="2012-07" db="EMBL/GenBank/DDBJ databases">
        <title>A Draft Genome for Bacillus alcalophilus strain ATCC 27647.</title>
        <authorList>
            <person name="Attie O."/>
            <person name="Jayaprakash A."/>
            <person name="Sachidanandam R."/>
            <person name="Shah H."/>
            <person name="Paulsen I."/>
            <person name="Morino M."/>
            <person name="Ito M."/>
            <person name="Krulwich T."/>
        </authorList>
    </citation>
    <scope>NUCLEOTIDE SEQUENCE</scope>
    <source>
        <strain evidence="9">ATCC 27647</strain>
    </source>
</reference>
<feature type="transmembrane region" description="Helical" evidence="7">
    <location>
        <begin position="128"/>
        <end position="146"/>
    </location>
</feature>
<feature type="transmembrane region" description="Helical" evidence="7">
    <location>
        <begin position="34"/>
        <end position="52"/>
    </location>
</feature>
<dbReference type="InterPro" id="IPR050638">
    <property type="entry name" value="AA-Vitamin_Transporters"/>
</dbReference>
<dbReference type="PANTHER" id="PTHR32322">
    <property type="entry name" value="INNER MEMBRANE TRANSPORTER"/>
    <property type="match status" value="1"/>
</dbReference>
<evidence type="ECO:0000313" key="13">
    <source>
        <dbReference type="Proteomes" id="UP000297014"/>
    </source>
</evidence>
<dbReference type="GO" id="GO:0005886">
    <property type="term" value="C:plasma membrane"/>
    <property type="evidence" value="ECO:0007669"/>
    <property type="project" value="UniProtKB-SubCell"/>
</dbReference>
<feature type="transmembrane region" description="Helical" evidence="7">
    <location>
        <begin position="272"/>
        <end position="288"/>
    </location>
</feature>
<keyword evidence="12" id="KW-1185">Reference proteome</keyword>
<dbReference type="SUPFAM" id="SSF103481">
    <property type="entry name" value="Multidrug resistance efflux transporter EmrE"/>
    <property type="match status" value="2"/>
</dbReference>
<dbReference type="Proteomes" id="UP000002754">
    <property type="component" value="Unassembled WGS sequence"/>
</dbReference>
<dbReference type="PANTHER" id="PTHR32322:SF18">
    <property type="entry name" value="S-ADENOSYLMETHIONINE_S-ADENOSYLHOMOCYSTEINE TRANSPORTER"/>
    <property type="match status" value="1"/>
</dbReference>
<dbReference type="RefSeq" id="WP_003321212.1">
    <property type="nucleotide sequence ID" value="NZ_ALPT02000059.1"/>
</dbReference>
<comment type="similarity">
    <text evidence="2">Belongs to the EamA transporter family.</text>
</comment>
<evidence type="ECO:0000256" key="6">
    <source>
        <dbReference type="ARBA" id="ARBA00023136"/>
    </source>
</evidence>
<keyword evidence="6 7" id="KW-0472">Membrane</keyword>
<feature type="transmembrane region" description="Helical" evidence="7">
    <location>
        <begin position="247"/>
        <end position="266"/>
    </location>
</feature>
<evidence type="ECO:0000256" key="4">
    <source>
        <dbReference type="ARBA" id="ARBA00022692"/>
    </source>
</evidence>
<dbReference type="Pfam" id="PF00892">
    <property type="entry name" value="EamA"/>
    <property type="match status" value="2"/>
</dbReference>
<evidence type="ECO:0000313" key="12">
    <source>
        <dbReference type="Proteomes" id="UP000002754"/>
    </source>
</evidence>
<dbReference type="AlphaFoldDB" id="J8QCZ7"/>
<feature type="transmembrane region" description="Helical" evidence="7">
    <location>
        <begin position="7"/>
        <end position="28"/>
    </location>
</feature>
<evidence type="ECO:0000256" key="7">
    <source>
        <dbReference type="SAM" id="Phobius"/>
    </source>
</evidence>
<protein>
    <submittedName>
        <fullName evidence="9 10">Transporter</fullName>
    </submittedName>
</protein>
<dbReference type="Proteomes" id="UP000297014">
    <property type="component" value="Unassembled WGS sequence"/>
</dbReference>
<reference evidence="11 13" key="3">
    <citation type="submission" date="2014-01" db="EMBL/GenBank/DDBJ databases">
        <title>Draft genome sequencing of Bacillus alcalophilus CGMCC 1.3604.</title>
        <authorList>
            <person name="Yang J."/>
            <person name="Diao L."/>
            <person name="Yang S."/>
        </authorList>
    </citation>
    <scope>NUCLEOTIDE SEQUENCE [LARGE SCALE GENOMIC DNA]</scope>
    <source>
        <strain evidence="11 13">CGMCC 1.3604</strain>
    </source>
</reference>
<keyword evidence="3" id="KW-1003">Cell membrane</keyword>
<organism evidence="10 12">
    <name type="scientific">Alkalihalobacillus alcalophilus ATCC 27647 = CGMCC 1.3604</name>
    <dbReference type="NCBI Taxonomy" id="1218173"/>
    <lineage>
        <taxon>Bacteria</taxon>
        <taxon>Bacillati</taxon>
        <taxon>Bacillota</taxon>
        <taxon>Bacilli</taxon>
        <taxon>Bacillales</taxon>
        <taxon>Bacillaceae</taxon>
        <taxon>Alkalihalobacillus</taxon>
    </lineage>
</organism>
<accession>J8QCZ7</accession>
<evidence type="ECO:0000256" key="5">
    <source>
        <dbReference type="ARBA" id="ARBA00022989"/>
    </source>
</evidence>
<evidence type="ECO:0000256" key="2">
    <source>
        <dbReference type="ARBA" id="ARBA00007362"/>
    </source>
</evidence>
<evidence type="ECO:0000313" key="9">
    <source>
        <dbReference type="EMBL" id="AFV25674.1"/>
    </source>
</evidence>
<dbReference type="InterPro" id="IPR037185">
    <property type="entry name" value="EmrE-like"/>
</dbReference>
<name>J8QCZ7_ALKAL</name>
<evidence type="ECO:0000259" key="8">
    <source>
        <dbReference type="Pfam" id="PF00892"/>
    </source>
</evidence>
<dbReference type="Gene3D" id="1.10.3730.20">
    <property type="match status" value="1"/>
</dbReference>
<dbReference type="eggNOG" id="COG0697">
    <property type="taxonomic scope" value="Bacteria"/>
</dbReference>
<evidence type="ECO:0000313" key="10">
    <source>
        <dbReference type="EMBL" id="KGA96475.1"/>
    </source>
</evidence>
<feature type="transmembrane region" description="Helical" evidence="7">
    <location>
        <begin position="214"/>
        <end position="235"/>
    </location>
</feature>
<sequence>MEKRLAYLSIALGATFWGMIGVFVNYLYELGFTPIQVVALRAGTAMIFLLIYLSLFKKNRPALKMNIKDSHYFIGTGVISIVFFNLCLFYAMQETSISVATILLYTAPAFVTIFSRFLFKEVLTAKKTLALFMTLIGCAFVIGVLPNMDGTISLIGFMLGLGSGLFYALYSIFGKYALQKYSPLTVTFYTFVFAAVAIIPFSGIWTMAAQFTSLKVWLLVLGLGFFSTMLAFIFYTRGLQHVESSRASIIATVEPVVAAVMSFLLFSEKLSIWQYLGMAFVLLAVIVVQESKGRIEHKSEQAKESY</sequence>
<dbReference type="EMBL" id="ALPT02000059">
    <property type="protein sequence ID" value="KGA96475.1"/>
    <property type="molecule type" value="Genomic_DNA"/>
</dbReference>
<evidence type="ECO:0000256" key="3">
    <source>
        <dbReference type="ARBA" id="ARBA00022475"/>
    </source>
</evidence>
<gene>
    <name evidence="11" type="ORF">AJ85_08200</name>
    <name evidence="9" type="ORF">BalcAV0723</name>
    <name evidence="10" type="ORF">BALCAV_0215875</name>
</gene>
<dbReference type="InterPro" id="IPR000620">
    <property type="entry name" value="EamA_dom"/>
</dbReference>